<feature type="domain" description="SLH" evidence="4">
    <location>
        <begin position="2025"/>
        <end position="2083"/>
    </location>
</feature>
<dbReference type="InterPro" id="IPR029052">
    <property type="entry name" value="Metallo-depent_PP-like"/>
</dbReference>
<dbReference type="RefSeq" id="WP_113031827.1">
    <property type="nucleotide sequence ID" value="NZ_QMFB01000008.1"/>
</dbReference>
<dbReference type="InterPro" id="IPR004843">
    <property type="entry name" value="Calcineurin-like_PHP"/>
</dbReference>
<dbReference type="Proteomes" id="UP000250369">
    <property type="component" value="Unassembled WGS sequence"/>
</dbReference>
<dbReference type="OrthoDB" id="9809781at2"/>
<dbReference type="Pfam" id="PF09992">
    <property type="entry name" value="NAGPA"/>
    <property type="match status" value="1"/>
</dbReference>
<protein>
    <submittedName>
        <fullName evidence="5">Metallophosphoesterase</fullName>
    </submittedName>
</protein>
<dbReference type="Pfam" id="PF16656">
    <property type="entry name" value="Pur_ac_phosph_N"/>
    <property type="match status" value="1"/>
</dbReference>
<feature type="signal peptide" evidence="3">
    <location>
        <begin position="1"/>
        <end position="21"/>
    </location>
</feature>
<dbReference type="InterPro" id="IPR015914">
    <property type="entry name" value="PAPs_N"/>
</dbReference>
<dbReference type="PROSITE" id="PS51272">
    <property type="entry name" value="SLH"/>
    <property type="match status" value="3"/>
</dbReference>
<comment type="caution">
    <text evidence="5">The sequence shown here is derived from an EMBL/GenBank/DDBJ whole genome shotgun (WGS) entry which is preliminary data.</text>
</comment>
<dbReference type="InterPro" id="IPR018711">
    <property type="entry name" value="NAGPA"/>
</dbReference>
<dbReference type="SUPFAM" id="SSF56300">
    <property type="entry name" value="Metallo-dependent phosphatases"/>
    <property type="match status" value="1"/>
</dbReference>
<keyword evidence="6" id="KW-1185">Reference proteome</keyword>
<dbReference type="GO" id="GO:0046872">
    <property type="term" value="F:metal ion binding"/>
    <property type="evidence" value="ECO:0007669"/>
    <property type="project" value="InterPro"/>
</dbReference>
<dbReference type="SUPFAM" id="SSF49363">
    <property type="entry name" value="Purple acid phosphatase, N-terminal domain"/>
    <property type="match status" value="1"/>
</dbReference>
<organism evidence="5 6">
    <name type="scientific">Paenibacillus contaminans</name>
    <dbReference type="NCBI Taxonomy" id="450362"/>
    <lineage>
        <taxon>Bacteria</taxon>
        <taxon>Bacillati</taxon>
        <taxon>Bacillota</taxon>
        <taxon>Bacilli</taxon>
        <taxon>Bacillales</taxon>
        <taxon>Paenibacillaceae</taxon>
        <taxon>Paenibacillus</taxon>
    </lineage>
</organism>
<dbReference type="Gene3D" id="2.60.40.10">
    <property type="entry name" value="Immunoglobulins"/>
    <property type="match status" value="1"/>
</dbReference>
<dbReference type="InterPro" id="IPR039331">
    <property type="entry name" value="PAPs-like"/>
</dbReference>
<dbReference type="Gene3D" id="3.60.21.10">
    <property type="match status" value="1"/>
</dbReference>
<reference evidence="5 6" key="1">
    <citation type="journal article" date="2009" name="Int. J. Syst. Evol. Microbiol.">
        <title>Paenibacillus contaminans sp. nov., isolated from a contaminated laboratory plate.</title>
        <authorList>
            <person name="Chou J.H."/>
            <person name="Lee J.H."/>
            <person name="Lin M.C."/>
            <person name="Chang P.S."/>
            <person name="Arun A.B."/>
            <person name="Young C.C."/>
            <person name="Chen W.M."/>
        </authorList>
    </citation>
    <scope>NUCLEOTIDE SEQUENCE [LARGE SCALE GENOMIC DNA]</scope>
    <source>
        <strain evidence="5 6">CKOBP-6</strain>
    </source>
</reference>
<dbReference type="InterPro" id="IPR008964">
    <property type="entry name" value="Invasin/intimin_cell_adhesion"/>
</dbReference>
<dbReference type="Gene3D" id="2.60.40.680">
    <property type="match status" value="1"/>
</dbReference>
<dbReference type="Pfam" id="PF00149">
    <property type="entry name" value="Metallophos"/>
    <property type="match status" value="1"/>
</dbReference>
<evidence type="ECO:0000313" key="6">
    <source>
        <dbReference type="Proteomes" id="UP000250369"/>
    </source>
</evidence>
<evidence type="ECO:0000256" key="2">
    <source>
        <dbReference type="SAM" id="MobiDB-lite"/>
    </source>
</evidence>
<feature type="compositionally biased region" description="Basic and acidic residues" evidence="2">
    <location>
        <begin position="1744"/>
        <end position="1757"/>
    </location>
</feature>
<proteinExistence type="predicted"/>
<feature type="region of interest" description="Disordered" evidence="2">
    <location>
        <begin position="1719"/>
        <end position="1770"/>
    </location>
</feature>
<feature type="domain" description="SLH" evidence="4">
    <location>
        <begin position="1961"/>
        <end position="2024"/>
    </location>
</feature>
<feature type="domain" description="SLH" evidence="4">
    <location>
        <begin position="2088"/>
        <end position="2145"/>
    </location>
</feature>
<dbReference type="InterPro" id="IPR001119">
    <property type="entry name" value="SLH_dom"/>
</dbReference>
<evidence type="ECO:0000313" key="5">
    <source>
        <dbReference type="EMBL" id="RAV20430.1"/>
    </source>
</evidence>
<sequence length="2145" mass="231240">MKRTQRRLALFFSLLMIFTIAAPLGGASTAGAQPAFGQVLDERKMEIGPGANYSWYDMKLSQGLEKVHVLEFDPQNTSLDLQPGKTDGKVYGMTGVTKMADDADKEGNRVIAAINGDFYDMSTGVPLGLFMGDGEILTSPPAPTDWLAFGLKNDGTTVYGLSPVLQRTLTIGAKTLNISHINRMRENSEALMLYTSSFHTSTMTNDLGDEVVLDVLEGEVKSGQTMKLKVSAIHKDKGNTTLAPGQVVLSASGKYRAELAGLQIGDELSAKFELEDKWKDVKMAIGGVFMLVKDGVAQTHEDKALYPRVGIGTKADGSVVMIEIDGRAPGFSEGVSYDDLGKIMKEMGVVNALCLDGGGSATFVAKLPGEVKRKVLNRPSDGSERKTANGMLLVNKSPEGPASKLVVQPNMERVLAGSSIALQTAAVDANGHPAVFEGTPNWAVAPALGTIEPSGKFTAGTTAGTADITVTANGLTGNGKVEVVDALTELKFPDKVKTFAVGEKVKLSVAALRDGQVVVADNGKFGWRVEGPIGSIDANGEFTATGETEKSGKIYVTHNNVETSMDVNIGLPPVVLEDFENGVGNYKPSDGARFQSVKVSEETNEDFVRFGNKAAKLEYDFRETIGTSGAYITAQDLSTNIQIPGYPEKISVWVYGDGKKHWLRGQIRDGNGAAVGIDFVDQTVGVDFTGWRYLEAVVPQGRPLPLRMDQPIRYMETKNDNKTDGVLYIDQLRAVYGPVDDDMDAPILKEFTPAEGSTVHTSTPKIQAIGEDFGYDPAVHPGTTLIDPDKIRLYVDGVIVQHTLYPPKGQIHYTPNVPLADGVHQAKLKIRDLSGNRTEKEWTFTVDTGSSKIVYESPNEVYAGNTYSLDLKAVKASAIRDGHIEFGFDPSKVEALQVVKGGKLAENQLSSVIDPVSGTVRVQFSNLYQAGLTDQDIMGQIRFSVKSDAAGELSTAFKNGSITFTDKGDTQFGFYGLPAVAAVKNHLKLTWDEFGIVEGMKTTFKVTDENGASVEGVTVQYADGTTVGLTNADGVLQTSALTAEVNETPYLLQAVKGTMYSAIEKFKVSKLAGSPVPNNVSVTMGADPTVSRAFTWHTNPGTEGTVVEVVKASEFADFSQPNVMKFTGGSYMFNTFDIGTVRVHKSVAEGLEPGTHYVYRVGDGAGNYSPQGFFQTAAATGERTKFIFLGDSQATKEADFKLWGDILKKAMADNPDAEFVVQGGDLVEDGFRENEWNMWFNAAQGELMKTTVVPVVGNHEVTGTRKNEDFLAHFNHPQNGIDSLKGTNFSFDYKDAHFVVLNSEYDFELQKEWLRNDLANTDKKWKLVAFHRGPYGSMYDSEHIRNVWTPIFDEFNVDLVMNGHDHIYLRTYPMKGNEVVGEGEGTTYIVGGSSGPKFYQVVERSWQKVTDGEKVQMYVAAEIDGDEMRFVVKTINDRIVDQFKLMKFPPEAVTIDKPSVSLTVGESEKLNATVKPDNAFNKSVTWSVYDASSEGVVTVGEDGIVTAHKVGKAIVRAQSVIESVYADSVITVDKLSEVKVDEVRLDRTSGQLKAGETLQLKAEVLPDHVSDRTVIWSVYGEHSSKVAKVSETGMVEALMPGTATIRAYSKYDLTKYADFTLTVVEDTPAEPKVAEVRLGKTEAELKAGETLQLTATVLPENVTNKSVTWSVIDTGSKGVAEVSNAGFVRALKQGIATIRATSMADATKFADIIITVKETVKPTDPEEPAGSGDHDGGTAQPPEPTDKPEAPKVEKGKVTVTVKPDASSSTVKAEIGEEALEEALKDIAADASGMKKVKIEVKGDSAAKQLEISLPVQALTKNGLDTKIEIVSAHAVVILPSNMLQDAAAKSAKTVSLVIGAADKEGLPQQVRQQIGDRPVIDLDIKVNGNVHEWSNPDAPVQVAIPYEPSAEEMNNPHAIVIWYVDGAGKAVAVPNGKYDKATGTVTFSVKHFSRFAVAFANKTFADIGSHAWAKASIEALAARDIIQGTDVNTYAPEANITRADFVTLLVRTLELKTAFKGNFEDVKAGDYYYDAVGIAKQLGVIQGVGDDAFNPKHAITRQELFTIAARALSQMNELQTNGDAGRLSGFADSGIVAAYAAGSIAALVELGLIEGDAGMLNPEGLATRAEVAVFMDRLLNRIHP</sequence>
<evidence type="ECO:0000259" key="4">
    <source>
        <dbReference type="PROSITE" id="PS51272"/>
    </source>
</evidence>
<dbReference type="SUPFAM" id="SSF49373">
    <property type="entry name" value="Invasin/intimin cell-adhesion fragments"/>
    <property type="match status" value="3"/>
</dbReference>
<dbReference type="PANTHER" id="PTHR22953:SF153">
    <property type="entry name" value="PURPLE ACID PHOSPHATASE"/>
    <property type="match status" value="1"/>
</dbReference>
<gene>
    <name evidence="5" type="ORF">DQG23_15830</name>
</gene>
<dbReference type="InterPro" id="IPR013783">
    <property type="entry name" value="Ig-like_fold"/>
</dbReference>
<evidence type="ECO:0000256" key="3">
    <source>
        <dbReference type="SAM" id="SignalP"/>
    </source>
</evidence>
<dbReference type="GO" id="GO:0003993">
    <property type="term" value="F:acid phosphatase activity"/>
    <property type="evidence" value="ECO:0007669"/>
    <property type="project" value="InterPro"/>
</dbReference>
<dbReference type="InterPro" id="IPR008963">
    <property type="entry name" value="Purple_acid_Pase-like_N"/>
</dbReference>
<dbReference type="PANTHER" id="PTHR22953">
    <property type="entry name" value="ACID PHOSPHATASE RELATED"/>
    <property type="match status" value="1"/>
</dbReference>
<dbReference type="Pfam" id="PF02368">
    <property type="entry name" value="Big_2"/>
    <property type="match status" value="3"/>
</dbReference>
<feature type="chain" id="PRO_5039212990" evidence="3">
    <location>
        <begin position="22"/>
        <end position="2145"/>
    </location>
</feature>
<dbReference type="Gene3D" id="2.60.40.380">
    <property type="entry name" value="Purple acid phosphatase-like, N-terminal"/>
    <property type="match status" value="1"/>
</dbReference>
<dbReference type="Gene3D" id="2.60.40.1080">
    <property type="match status" value="3"/>
</dbReference>
<dbReference type="EMBL" id="QMFB01000008">
    <property type="protein sequence ID" value="RAV20430.1"/>
    <property type="molecule type" value="Genomic_DNA"/>
</dbReference>
<dbReference type="SMART" id="SM00635">
    <property type="entry name" value="BID_2"/>
    <property type="match status" value="5"/>
</dbReference>
<dbReference type="Pfam" id="PF00395">
    <property type="entry name" value="SLH"/>
    <property type="match status" value="3"/>
</dbReference>
<dbReference type="Gene3D" id="2.60.120.430">
    <property type="entry name" value="Galactose-binding lectin"/>
    <property type="match status" value="1"/>
</dbReference>
<accession>A0A329MLB8</accession>
<evidence type="ECO:0000256" key="1">
    <source>
        <dbReference type="ARBA" id="ARBA00022729"/>
    </source>
</evidence>
<keyword evidence="1 3" id="KW-0732">Signal</keyword>
<name>A0A329MLB8_9BACL</name>
<dbReference type="InterPro" id="IPR003343">
    <property type="entry name" value="Big_2"/>
</dbReference>